<dbReference type="GO" id="GO:0016747">
    <property type="term" value="F:acyltransferase activity, transferring groups other than amino-acyl groups"/>
    <property type="evidence" value="ECO:0007669"/>
    <property type="project" value="InterPro"/>
</dbReference>
<dbReference type="GO" id="GO:0006099">
    <property type="term" value="P:tricarboxylic acid cycle"/>
    <property type="evidence" value="ECO:0007669"/>
    <property type="project" value="UniProtKB-KW"/>
</dbReference>
<name>A0A931I2S6_9HYPH</name>
<dbReference type="EMBL" id="JADZLT010000050">
    <property type="protein sequence ID" value="MBH0238235.1"/>
    <property type="molecule type" value="Genomic_DNA"/>
</dbReference>
<evidence type="ECO:0000313" key="6">
    <source>
        <dbReference type="EMBL" id="MBH0238235.1"/>
    </source>
</evidence>
<dbReference type="Pfam" id="PF00583">
    <property type="entry name" value="Acetyltransf_1"/>
    <property type="match status" value="1"/>
</dbReference>
<dbReference type="GO" id="GO:0005524">
    <property type="term" value="F:ATP binding"/>
    <property type="evidence" value="ECO:0007669"/>
    <property type="project" value="UniProtKB-KW"/>
</dbReference>
<dbReference type="InterPro" id="IPR016181">
    <property type="entry name" value="Acyl_CoA_acyltransferase"/>
</dbReference>
<dbReference type="Pfam" id="PF19045">
    <property type="entry name" value="Ligase_CoA_2"/>
    <property type="match status" value="1"/>
</dbReference>
<dbReference type="InterPro" id="IPR016102">
    <property type="entry name" value="Succinyl-CoA_synth-like"/>
</dbReference>
<dbReference type="SUPFAM" id="SSF51735">
    <property type="entry name" value="NAD(P)-binding Rossmann-fold domains"/>
    <property type="match status" value="1"/>
</dbReference>
<evidence type="ECO:0000256" key="2">
    <source>
        <dbReference type="ARBA" id="ARBA00022598"/>
    </source>
</evidence>
<organism evidence="6 7">
    <name type="scientific">Methylobrevis albus</name>
    <dbReference type="NCBI Taxonomy" id="2793297"/>
    <lineage>
        <taxon>Bacteria</taxon>
        <taxon>Pseudomonadati</taxon>
        <taxon>Pseudomonadota</taxon>
        <taxon>Alphaproteobacteria</taxon>
        <taxon>Hyphomicrobiales</taxon>
        <taxon>Pleomorphomonadaceae</taxon>
        <taxon>Methylobrevis</taxon>
    </lineage>
</organism>
<dbReference type="Proteomes" id="UP000631694">
    <property type="component" value="Unassembled WGS sequence"/>
</dbReference>
<dbReference type="CDD" id="cd04301">
    <property type="entry name" value="NAT_SF"/>
    <property type="match status" value="1"/>
</dbReference>
<dbReference type="PROSITE" id="PS51186">
    <property type="entry name" value="GNAT"/>
    <property type="match status" value="1"/>
</dbReference>
<dbReference type="PANTHER" id="PTHR43334:SF1">
    <property type="entry name" value="3-HYDROXYPROPIONATE--COA LIGASE [ADP-FORMING]"/>
    <property type="match status" value="1"/>
</dbReference>
<dbReference type="GO" id="GO:0043758">
    <property type="term" value="F:acetate-CoA ligase (ADP-forming) activity"/>
    <property type="evidence" value="ECO:0007669"/>
    <property type="project" value="InterPro"/>
</dbReference>
<evidence type="ECO:0000313" key="7">
    <source>
        <dbReference type="Proteomes" id="UP000631694"/>
    </source>
</evidence>
<dbReference type="Gene3D" id="3.40.630.30">
    <property type="match status" value="1"/>
</dbReference>
<dbReference type="Gene3D" id="3.40.50.261">
    <property type="entry name" value="Succinyl-CoA synthetase domains"/>
    <property type="match status" value="2"/>
</dbReference>
<reference evidence="6" key="1">
    <citation type="submission" date="2020-12" db="EMBL/GenBank/DDBJ databases">
        <title>Methylobrevis albus sp. nov., isolated from fresh water lack sediment.</title>
        <authorList>
            <person name="Zou Q."/>
        </authorList>
    </citation>
    <scope>NUCLEOTIDE SEQUENCE</scope>
    <source>
        <strain evidence="6">L22</strain>
    </source>
</reference>
<keyword evidence="2 6" id="KW-0436">Ligase</keyword>
<dbReference type="InterPro" id="IPR003781">
    <property type="entry name" value="CoA-bd"/>
</dbReference>
<evidence type="ECO:0000256" key="1">
    <source>
        <dbReference type="ARBA" id="ARBA00022532"/>
    </source>
</evidence>
<dbReference type="InterPro" id="IPR013815">
    <property type="entry name" value="ATP_grasp_subdomain_1"/>
</dbReference>
<dbReference type="SUPFAM" id="SSF52210">
    <property type="entry name" value="Succinyl-CoA synthetase domains"/>
    <property type="match status" value="2"/>
</dbReference>
<evidence type="ECO:0000256" key="4">
    <source>
        <dbReference type="ARBA" id="ARBA00022840"/>
    </source>
</evidence>
<dbReference type="InterPro" id="IPR036291">
    <property type="entry name" value="NAD(P)-bd_dom_sf"/>
</dbReference>
<dbReference type="Gene3D" id="3.30.1490.20">
    <property type="entry name" value="ATP-grasp fold, A domain"/>
    <property type="match status" value="1"/>
</dbReference>
<dbReference type="Pfam" id="PF13549">
    <property type="entry name" value="ATP-grasp_5"/>
    <property type="match status" value="1"/>
</dbReference>
<accession>A0A931I2S6</accession>
<dbReference type="Pfam" id="PF13607">
    <property type="entry name" value="Succ_CoA_lig"/>
    <property type="match status" value="1"/>
</dbReference>
<comment type="caution">
    <text evidence="6">The sequence shown here is derived from an EMBL/GenBank/DDBJ whole genome shotgun (WGS) entry which is preliminary data.</text>
</comment>
<dbReference type="PANTHER" id="PTHR43334">
    <property type="entry name" value="ACETATE--COA LIGASE [ADP-FORMING]"/>
    <property type="match status" value="1"/>
</dbReference>
<dbReference type="Gene3D" id="3.30.470.20">
    <property type="entry name" value="ATP-grasp fold, B domain"/>
    <property type="match status" value="1"/>
</dbReference>
<keyword evidence="3" id="KW-0547">Nucleotide-binding</keyword>
<dbReference type="SMART" id="SM00881">
    <property type="entry name" value="CoA_binding"/>
    <property type="match status" value="1"/>
</dbReference>
<protein>
    <submittedName>
        <fullName evidence="6">Bifunctional acetate--CoA ligase family protein/GNAT family N-acetyltransferase</fullName>
    </submittedName>
</protein>
<dbReference type="SUPFAM" id="SSF55729">
    <property type="entry name" value="Acyl-CoA N-acyltransferases (Nat)"/>
    <property type="match status" value="1"/>
</dbReference>
<dbReference type="SUPFAM" id="SSF56059">
    <property type="entry name" value="Glutathione synthetase ATP-binding domain-like"/>
    <property type="match status" value="1"/>
</dbReference>
<dbReference type="RefSeq" id="WP_197311321.1">
    <property type="nucleotide sequence ID" value="NZ_JADZLT010000050.1"/>
</dbReference>
<dbReference type="InterPro" id="IPR043938">
    <property type="entry name" value="Ligase_CoA_dom"/>
</dbReference>
<evidence type="ECO:0000256" key="3">
    <source>
        <dbReference type="ARBA" id="ARBA00022741"/>
    </source>
</evidence>
<keyword evidence="1" id="KW-0816">Tricarboxylic acid cycle</keyword>
<feature type="domain" description="N-acetyltransferase" evidence="5">
    <location>
        <begin position="747"/>
        <end position="899"/>
    </location>
</feature>
<proteinExistence type="predicted"/>
<dbReference type="AlphaFoldDB" id="A0A931I2S6"/>
<dbReference type="InterPro" id="IPR051538">
    <property type="entry name" value="Acyl-CoA_Synth/Transferase"/>
</dbReference>
<sequence>MSQEQIDVFFNPKAVALIGASRTSGSVGAVTAANLAATAKARVLFVNPHGGRIDGNFVFGSVAELPVAPDLGVVAVPPAAVEEAVDALGRRGARGAVIITAGLGRGPGSIAEAVLATARRHGMRLIGPNSIGLIAPPAGLNASFAQRPGRPGDLALISQSGAIITSVLDWAEVNGVGFTGLVSIGDALDVGFADLLDHFALDHRTRAILLYVEAIRDARAFMSAARAAARMKPVVVIKSGRHEAAARAAASHTGALAGVDAVYDAAFRRAGLLRVRSLDELFAAAETLTHVPRLSGRRIAILTNGGGAGVMAVDTLVDLGGSLAELSPDTLAALDAALPATWSGANPIDIIGDAGPERYAAATTALLADRGVDAIVAINCPTALASSREAAEAVVQAVTAHRANAFVKKPVMAAWLGSDDGSEALFTAAHIPCLSSPNRAIQGVMHLVRYNEAQEALTATPPDLLAGFAPDRETARRTIRRALEDERTWLTASEVADVLAAYEIPALPAILCADAFEAVDAAKTLLASYKAVVAKIASPDIIHKSDVGGVELELSTPEAVIHAMRRIVGRARDMRPEARIDGITLHPMVIAPKAVELIAGVADDPLFGPVVVFGRGGTAVEVIDDKALALPPLDVNLALDLVARTRVSRQIAGYRDRKPVDREALAILLVRLSLLVAEHPEIREIDLNPIIADAERIVVVDARISVAADTSPTIVHEARPAGHPRLAIRPYPSEWESRITLKNGMAVLMRPLRPEDERLYPPFFARMSAEDMRLRFFARVREFGHAFIARLTQIDYARAMAFIAIDEATGEMLGAVRLHGDPDGVTGEYAIAVRSDLKGAGLGWALMRRIIAFAAKEGYGRIRGEVLRENRTMLAMCEALGFVAVPEPDAQEIMMVTLDVRSAMVAEGVTV</sequence>
<dbReference type="Gene3D" id="3.40.50.720">
    <property type="entry name" value="NAD(P)-binding Rossmann-like Domain"/>
    <property type="match status" value="1"/>
</dbReference>
<dbReference type="Pfam" id="PF13380">
    <property type="entry name" value="CoA_binding_2"/>
    <property type="match status" value="1"/>
</dbReference>
<keyword evidence="7" id="KW-1185">Reference proteome</keyword>
<evidence type="ECO:0000259" key="5">
    <source>
        <dbReference type="PROSITE" id="PS51186"/>
    </source>
</evidence>
<gene>
    <name evidence="6" type="ORF">I5731_10405</name>
</gene>
<dbReference type="InterPro" id="IPR000182">
    <property type="entry name" value="GNAT_dom"/>
</dbReference>
<keyword evidence="4" id="KW-0067">ATP-binding</keyword>
<dbReference type="InterPro" id="IPR032875">
    <property type="entry name" value="Succ_CoA_lig_flav_dom"/>
</dbReference>